<dbReference type="InterPro" id="IPR005116">
    <property type="entry name" value="Transp-assoc_OB_typ1"/>
</dbReference>
<dbReference type="GO" id="GO:0005524">
    <property type="term" value="F:ATP binding"/>
    <property type="evidence" value="ECO:0007669"/>
    <property type="project" value="UniProtKB-KW"/>
</dbReference>
<dbReference type="GO" id="GO:0015098">
    <property type="term" value="F:molybdate ion transmembrane transporter activity"/>
    <property type="evidence" value="ECO:0007669"/>
    <property type="project" value="InterPro"/>
</dbReference>
<feature type="domain" description="Mop" evidence="12">
    <location>
        <begin position="299"/>
        <end position="369"/>
    </location>
</feature>
<dbReference type="InterPro" id="IPR027417">
    <property type="entry name" value="P-loop_NTPase"/>
</dbReference>
<proteinExistence type="inferred from homology"/>
<dbReference type="PANTHER" id="PTHR43514">
    <property type="entry name" value="ABC TRANSPORTER I FAMILY MEMBER 10"/>
    <property type="match status" value="1"/>
</dbReference>
<gene>
    <name evidence="13" type="ORF">GCM10007036_43930</name>
</gene>
<evidence type="ECO:0000259" key="11">
    <source>
        <dbReference type="PROSITE" id="PS50893"/>
    </source>
</evidence>
<evidence type="ECO:0008006" key="15">
    <source>
        <dbReference type="Google" id="ProtNLM"/>
    </source>
</evidence>
<keyword evidence="8" id="KW-1278">Translocase</keyword>
<dbReference type="SUPFAM" id="SSF52540">
    <property type="entry name" value="P-loop containing nucleoside triphosphate hydrolases"/>
    <property type="match status" value="1"/>
</dbReference>
<dbReference type="PROSITE" id="PS00211">
    <property type="entry name" value="ABC_TRANSPORTER_1"/>
    <property type="match status" value="1"/>
</dbReference>
<name>A0A917IBJ2_9HYPH</name>
<organism evidence="13 14">
    <name type="scientific">Alsobacter metallidurans</name>
    <dbReference type="NCBI Taxonomy" id="340221"/>
    <lineage>
        <taxon>Bacteria</taxon>
        <taxon>Pseudomonadati</taxon>
        <taxon>Pseudomonadota</taxon>
        <taxon>Alphaproteobacteria</taxon>
        <taxon>Hyphomicrobiales</taxon>
        <taxon>Alsobacteraceae</taxon>
        <taxon>Alsobacter</taxon>
    </lineage>
</organism>
<dbReference type="SMART" id="SM00382">
    <property type="entry name" value="AAA"/>
    <property type="match status" value="1"/>
</dbReference>
<dbReference type="GO" id="GO:0140359">
    <property type="term" value="F:ABC-type transporter activity"/>
    <property type="evidence" value="ECO:0007669"/>
    <property type="project" value="InterPro"/>
</dbReference>
<evidence type="ECO:0000256" key="7">
    <source>
        <dbReference type="ARBA" id="ARBA00022840"/>
    </source>
</evidence>
<dbReference type="InterPro" id="IPR008995">
    <property type="entry name" value="Mo/tungstate-bd_C_term_dom"/>
</dbReference>
<dbReference type="InterPro" id="IPR017871">
    <property type="entry name" value="ABC_transporter-like_CS"/>
</dbReference>
<keyword evidence="6" id="KW-0547">Nucleotide-binding</keyword>
<feature type="domain" description="ABC transporter" evidence="11">
    <location>
        <begin position="6"/>
        <end position="240"/>
    </location>
</feature>
<evidence type="ECO:0000256" key="5">
    <source>
        <dbReference type="ARBA" id="ARBA00022519"/>
    </source>
</evidence>
<dbReference type="InterPro" id="IPR011868">
    <property type="entry name" value="ModC_ABC_ATP-bd"/>
</dbReference>
<accession>A0A917IBJ2</accession>
<dbReference type="InterPro" id="IPR003593">
    <property type="entry name" value="AAA+_ATPase"/>
</dbReference>
<dbReference type="Proteomes" id="UP000603912">
    <property type="component" value="Unassembled WGS sequence"/>
</dbReference>
<dbReference type="PANTHER" id="PTHR43514:SF10">
    <property type="entry name" value="MOLYBDENUM IMPORT ATP-BINDING PROTEIN MODC 2"/>
    <property type="match status" value="1"/>
</dbReference>
<evidence type="ECO:0000313" key="13">
    <source>
        <dbReference type="EMBL" id="GGH32226.1"/>
    </source>
</evidence>
<evidence type="ECO:0000256" key="1">
    <source>
        <dbReference type="ARBA" id="ARBA00005417"/>
    </source>
</evidence>
<keyword evidence="5" id="KW-0997">Cell inner membrane</keyword>
<evidence type="ECO:0000256" key="10">
    <source>
        <dbReference type="PROSITE-ProRule" id="PRU01213"/>
    </source>
</evidence>
<protein>
    <recommendedName>
        <fullName evidence="15">Molybdenum import ATP-binding protein ModC</fullName>
    </recommendedName>
</protein>
<evidence type="ECO:0000256" key="4">
    <source>
        <dbReference type="ARBA" id="ARBA00022505"/>
    </source>
</evidence>
<dbReference type="GO" id="GO:0016887">
    <property type="term" value="F:ATP hydrolysis activity"/>
    <property type="evidence" value="ECO:0007669"/>
    <property type="project" value="InterPro"/>
</dbReference>
<sequence length="370" mass="38154">MTGAAADPNSFAFAGHVGAFALDVAFDAPPTGVTALFGPSGCGKTTVLRSIAGLQRMARGRVMVAGAPWQEGEIFVPPHRRSVGYVFQEASLFAHLSVKQNLLFGASRAGPAGAGAAAAFDDVVDLLGVGPLLGRATAALSGGERQRVAIGRALLSRPSLLLMDEPLAALDAASKNDILPFLERLHGALSLPVLYVTHDMAEVERLADWLVLLQAGRVLASGPLAALQSDPTLPLAARRDAAVSLEAVTGAYDAAYGLLALDVPGGRFLAPSAPAQAGEARRISIQAADVSLALRRPEQSTISNILGARIIEAAPLGSQELAVLVGLGQDGAGARLLARVTRRSWDQLGLRTGLPVFAQIKGVALVPGAR</sequence>
<dbReference type="GO" id="GO:0016020">
    <property type="term" value="C:membrane"/>
    <property type="evidence" value="ECO:0007669"/>
    <property type="project" value="InterPro"/>
</dbReference>
<keyword evidence="2" id="KW-0813">Transport</keyword>
<dbReference type="RefSeq" id="WP_188519954.1">
    <property type="nucleotide sequence ID" value="NZ_BMES01000003.1"/>
</dbReference>
<keyword evidence="9" id="KW-0472">Membrane</keyword>
<comment type="similarity">
    <text evidence="1">Belongs to the ABC transporter superfamily.</text>
</comment>
<evidence type="ECO:0000256" key="3">
    <source>
        <dbReference type="ARBA" id="ARBA00022475"/>
    </source>
</evidence>
<keyword evidence="14" id="KW-1185">Reference proteome</keyword>
<dbReference type="Gene3D" id="3.40.50.300">
    <property type="entry name" value="P-loop containing nucleotide triphosphate hydrolases"/>
    <property type="match status" value="1"/>
</dbReference>
<dbReference type="InterPro" id="IPR050334">
    <property type="entry name" value="Molybdenum_import_ModC"/>
</dbReference>
<keyword evidence="3" id="KW-1003">Cell membrane</keyword>
<dbReference type="NCBIfam" id="TIGR02142">
    <property type="entry name" value="modC_ABC"/>
    <property type="match status" value="1"/>
</dbReference>
<dbReference type="PROSITE" id="PS50893">
    <property type="entry name" value="ABC_TRANSPORTER_2"/>
    <property type="match status" value="1"/>
</dbReference>
<evidence type="ECO:0000256" key="6">
    <source>
        <dbReference type="ARBA" id="ARBA00022741"/>
    </source>
</evidence>
<dbReference type="InterPro" id="IPR003439">
    <property type="entry name" value="ABC_transporter-like_ATP-bd"/>
</dbReference>
<dbReference type="EMBL" id="BMES01000003">
    <property type="protein sequence ID" value="GGH32226.1"/>
    <property type="molecule type" value="Genomic_DNA"/>
</dbReference>
<evidence type="ECO:0000313" key="14">
    <source>
        <dbReference type="Proteomes" id="UP000603912"/>
    </source>
</evidence>
<dbReference type="AlphaFoldDB" id="A0A917IBJ2"/>
<reference evidence="13" key="2">
    <citation type="submission" date="2020-09" db="EMBL/GenBank/DDBJ databases">
        <authorList>
            <person name="Sun Q."/>
            <person name="Zhou Y."/>
        </authorList>
    </citation>
    <scope>NUCLEOTIDE SEQUENCE</scope>
    <source>
        <strain evidence="13">CGMCC 1.12214</strain>
    </source>
</reference>
<dbReference type="PROSITE" id="PS51866">
    <property type="entry name" value="MOP"/>
    <property type="match status" value="1"/>
</dbReference>
<evidence type="ECO:0000256" key="9">
    <source>
        <dbReference type="ARBA" id="ARBA00023136"/>
    </source>
</evidence>
<evidence type="ECO:0000256" key="8">
    <source>
        <dbReference type="ARBA" id="ARBA00022967"/>
    </source>
</evidence>
<dbReference type="Pfam" id="PF03459">
    <property type="entry name" value="TOBE"/>
    <property type="match status" value="1"/>
</dbReference>
<dbReference type="SUPFAM" id="SSF50331">
    <property type="entry name" value="MOP-like"/>
    <property type="match status" value="1"/>
</dbReference>
<dbReference type="Gene3D" id="2.40.50.100">
    <property type="match status" value="1"/>
</dbReference>
<keyword evidence="4 10" id="KW-0500">Molybdenum</keyword>
<evidence type="ECO:0000259" key="12">
    <source>
        <dbReference type="PROSITE" id="PS51866"/>
    </source>
</evidence>
<keyword evidence="7" id="KW-0067">ATP-binding</keyword>
<reference evidence="13" key="1">
    <citation type="journal article" date="2014" name="Int. J. Syst. Evol. Microbiol.">
        <title>Complete genome sequence of Corynebacterium casei LMG S-19264T (=DSM 44701T), isolated from a smear-ripened cheese.</title>
        <authorList>
            <consortium name="US DOE Joint Genome Institute (JGI-PGF)"/>
            <person name="Walter F."/>
            <person name="Albersmeier A."/>
            <person name="Kalinowski J."/>
            <person name="Ruckert C."/>
        </authorList>
    </citation>
    <scope>NUCLEOTIDE SEQUENCE</scope>
    <source>
        <strain evidence="13">CGMCC 1.12214</strain>
    </source>
</reference>
<comment type="caution">
    <text evidence="13">The sequence shown here is derived from an EMBL/GenBank/DDBJ whole genome shotgun (WGS) entry which is preliminary data.</text>
</comment>
<evidence type="ECO:0000256" key="2">
    <source>
        <dbReference type="ARBA" id="ARBA00022448"/>
    </source>
</evidence>
<dbReference type="InterPro" id="IPR004606">
    <property type="entry name" value="Mop_domain"/>
</dbReference>
<dbReference type="Pfam" id="PF00005">
    <property type="entry name" value="ABC_tran"/>
    <property type="match status" value="1"/>
</dbReference>